<proteinExistence type="predicted"/>
<keyword evidence="8" id="KW-0807">Transducer</keyword>
<sequence>MLLPACLAVCRYATICHNDELSGYLRILKTRKGIFALNAICWLYGACFTLPFSIEDKFGLDGVGTCGIAEIDSTFLWTYYMVGVVIALFAAYAVTYIFYYKLAQWIKDSETSALMMTTRLAHDKLTTTRNLMRMMKWILLIPVVLYYPALTVEAVLRIYPGAMTMRTARYFTFTVPLPKIINPIITIIFVKRYRAAVCKLFHRNVQVSNGDAASIATTCSAVATEK</sequence>
<organism evidence="11 12">
    <name type="scientific">Plectus sambesii</name>
    <dbReference type="NCBI Taxonomy" id="2011161"/>
    <lineage>
        <taxon>Eukaryota</taxon>
        <taxon>Metazoa</taxon>
        <taxon>Ecdysozoa</taxon>
        <taxon>Nematoda</taxon>
        <taxon>Chromadorea</taxon>
        <taxon>Plectida</taxon>
        <taxon>Plectina</taxon>
        <taxon>Plectoidea</taxon>
        <taxon>Plectidae</taxon>
        <taxon>Plectus</taxon>
    </lineage>
</organism>
<feature type="transmembrane region" description="Helical" evidence="9">
    <location>
        <begin position="77"/>
        <end position="99"/>
    </location>
</feature>
<feature type="transmembrane region" description="Helical" evidence="9">
    <location>
        <begin position="137"/>
        <end position="158"/>
    </location>
</feature>
<keyword evidence="6 9" id="KW-0472">Membrane</keyword>
<evidence type="ECO:0000259" key="10">
    <source>
        <dbReference type="PROSITE" id="PS50262"/>
    </source>
</evidence>
<evidence type="ECO:0000256" key="1">
    <source>
        <dbReference type="ARBA" id="ARBA00004651"/>
    </source>
</evidence>
<dbReference type="GO" id="GO:0005886">
    <property type="term" value="C:plasma membrane"/>
    <property type="evidence" value="ECO:0007669"/>
    <property type="project" value="UniProtKB-SubCell"/>
</dbReference>
<dbReference type="WBParaSite" id="PSAMB.scaffold590size46444.g7297.t1">
    <property type="protein sequence ID" value="PSAMB.scaffold590size46444.g7297.t1"/>
    <property type="gene ID" value="PSAMB.scaffold590size46444.g7297"/>
</dbReference>
<feature type="domain" description="G-protein coupled receptors family 1 profile" evidence="10">
    <location>
        <begin position="1"/>
        <end position="186"/>
    </location>
</feature>
<evidence type="ECO:0000256" key="8">
    <source>
        <dbReference type="ARBA" id="ARBA00023224"/>
    </source>
</evidence>
<dbReference type="InterPro" id="IPR019421">
    <property type="entry name" value="7TM_GPCR_serpentine_rcpt_Srd"/>
</dbReference>
<name>A0A914X111_9BILA</name>
<evidence type="ECO:0000256" key="7">
    <source>
        <dbReference type="ARBA" id="ARBA00023170"/>
    </source>
</evidence>
<evidence type="ECO:0000256" key="3">
    <source>
        <dbReference type="ARBA" id="ARBA00022692"/>
    </source>
</evidence>
<evidence type="ECO:0000256" key="5">
    <source>
        <dbReference type="ARBA" id="ARBA00023040"/>
    </source>
</evidence>
<evidence type="ECO:0000256" key="6">
    <source>
        <dbReference type="ARBA" id="ARBA00023136"/>
    </source>
</evidence>
<feature type="transmembrane region" description="Helical" evidence="9">
    <location>
        <begin position="170"/>
        <end position="190"/>
    </location>
</feature>
<accession>A0A914X111</accession>
<keyword evidence="5" id="KW-0297">G-protein coupled receptor</keyword>
<keyword evidence="2" id="KW-1003">Cell membrane</keyword>
<keyword evidence="3 9" id="KW-0812">Transmembrane</keyword>
<keyword evidence="7" id="KW-0675">Receptor</keyword>
<keyword evidence="11" id="KW-1185">Reference proteome</keyword>
<dbReference type="AlphaFoldDB" id="A0A914X111"/>
<evidence type="ECO:0000256" key="9">
    <source>
        <dbReference type="SAM" id="Phobius"/>
    </source>
</evidence>
<protein>
    <submittedName>
        <fullName evidence="12">G-protein coupled receptors family 1 profile domain-containing protein</fullName>
    </submittedName>
</protein>
<dbReference type="PANTHER" id="PTHR24228">
    <property type="entry name" value="B2 BRADYKININ RECEPTOR/ANGIOTENSIN II RECEPTOR"/>
    <property type="match status" value="1"/>
</dbReference>
<dbReference type="GO" id="GO:0004930">
    <property type="term" value="F:G protein-coupled receptor activity"/>
    <property type="evidence" value="ECO:0007669"/>
    <property type="project" value="UniProtKB-KW"/>
</dbReference>
<keyword evidence="4 9" id="KW-1133">Transmembrane helix</keyword>
<dbReference type="Proteomes" id="UP000887566">
    <property type="component" value="Unplaced"/>
</dbReference>
<evidence type="ECO:0000256" key="2">
    <source>
        <dbReference type="ARBA" id="ARBA00022475"/>
    </source>
</evidence>
<dbReference type="Gene3D" id="1.20.1070.10">
    <property type="entry name" value="Rhodopsin 7-helix transmembrane proteins"/>
    <property type="match status" value="1"/>
</dbReference>
<dbReference type="Pfam" id="PF10317">
    <property type="entry name" value="7TM_GPCR_Srd"/>
    <property type="match status" value="1"/>
</dbReference>
<reference evidence="12" key="1">
    <citation type="submission" date="2022-11" db="UniProtKB">
        <authorList>
            <consortium name="WormBaseParasite"/>
        </authorList>
    </citation>
    <scope>IDENTIFICATION</scope>
</reference>
<dbReference type="PANTHER" id="PTHR24228:SF59">
    <property type="entry name" value="NEUROPEPTIDE RECEPTOR 15"/>
    <property type="match status" value="1"/>
</dbReference>
<dbReference type="SUPFAM" id="SSF81321">
    <property type="entry name" value="Family A G protein-coupled receptor-like"/>
    <property type="match status" value="1"/>
</dbReference>
<dbReference type="InterPro" id="IPR017452">
    <property type="entry name" value="GPCR_Rhodpsn_7TM"/>
</dbReference>
<feature type="transmembrane region" description="Helical" evidence="9">
    <location>
        <begin position="34"/>
        <end position="54"/>
    </location>
</feature>
<evidence type="ECO:0000313" key="11">
    <source>
        <dbReference type="Proteomes" id="UP000887566"/>
    </source>
</evidence>
<dbReference type="PROSITE" id="PS50262">
    <property type="entry name" value="G_PROTEIN_RECEP_F1_2"/>
    <property type="match status" value="1"/>
</dbReference>
<evidence type="ECO:0000256" key="4">
    <source>
        <dbReference type="ARBA" id="ARBA00022989"/>
    </source>
</evidence>
<comment type="subcellular location">
    <subcellularLocation>
        <location evidence="1">Cell membrane</location>
        <topology evidence="1">Multi-pass membrane protein</topology>
    </subcellularLocation>
</comment>
<evidence type="ECO:0000313" key="12">
    <source>
        <dbReference type="WBParaSite" id="PSAMB.scaffold590size46444.g7297.t1"/>
    </source>
</evidence>